<organism evidence="2">
    <name type="scientific">Serratia fonticola</name>
    <dbReference type="NCBI Taxonomy" id="47917"/>
    <lineage>
        <taxon>Bacteria</taxon>
        <taxon>Pseudomonadati</taxon>
        <taxon>Pseudomonadota</taxon>
        <taxon>Gammaproteobacteria</taxon>
        <taxon>Enterobacterales</taxon>
        <taxon>Yersiniaceae</taxon>
        <taxon>Serratia</taxon>
    </lineage>
</organism>
<dbReference type="InterPro" id="IPR007345">
    <property type="entry name" value="Polysacch_pyruvyl_Trfase"/>
</dbReference>
<dbReference type="Pfam" id="PF04230">
    <property type="entry name" value="PS_pyruv_trans"/>
    <property type="match status" value="1"/>
</dbReference>
<reference evidence="2" key="1">
    <citation type="submission" date="2019-06" db="EMBL/GenBank/DDBJ databases">
        <authorList>
            <person name="Deangelis K."/>
            <person name="Huntemann M."/>
            <person name="Clum A."/>
            <person name="Pillay M."/>
            <person name="Palaniappan K."/>
            <person name="Varghese N."/>
            <person name="Mikhailova N."/>
            <person name="Stamatis D."/>
            <person name="Reddy T."/>
            <person name="Daum C."/>
            <person name="Shapiro N."/>
            <person name="Ivanova N."/>
            <person name="Kyrpides N."/>
            <person name="Woyke T."/>
        </authorList>
    </citation>
    <scope>NUCLEOTIDE SEQUENCE [LARGE SCALE GENOMIC DNA]</scope>
    <source>
        <strain evidence="2">128R</strain>
    </source>
</reference>
<name>A0A542D542_SERFO</name>
<gene>
    <name evidence="2" type="ORF">FHU10_0068</name>
</gene>
<accession>A0A542D542</accession>
<proteinExistence type="predicted"/>
<reference evidence="2" key="2">
    <citation type="submission" date="2019-08" db="EMBL/GenBank/DDBJ databases">
        <title>Investigation of anaerobic lignin degradation for improved lignocellulosic biofuels.</title>
        <authorList>
            <person name="Deangelis K.PhD."/>
        </authorList>
    </citation>
    <scope>NUCLEOTIDE SEQUENCE [LARGE SCALE GENOMIC DNA]</scope>
    <source>
        <strain evidence="2">128R</strain>
    </source>
</reference>
<protein>
    <submittedName>
        <fullName evidence="2">Polysaccharide pyruvyl transferase WcaK-like protein</fullName>
    </submittedName>
</protein>
<keyword evidence="2" id="KW-0808">Transferase</keyword>
<feature type="domain" description="Polysaccharide pyruvyl transferase" evidence="1">
    <location>
        <begin position="36"/>
        <end position="335"/>
    </location>
</feature>
<evidence type="ECO:0000259" key="1">
    <source>
        <dbReference type="Pfam" id="PF04230"/>
    </source>
</evidence>
<comment type="caution">
    <text evidence="2">The sequence shown here is derived from an EMBL/GenBank/DDBJ whole genome shotgun (WGS) entry which is preliminary data.</text>
</comment>
<sequence>MAFFLTRWMQRHNKDIPEPLLETKTFYLISAAGMPNFGDDMLTRYWVNYLQERFPGCTIYLDAVDAVVAAELFPTAKCVDYVWRLAQALGDDGSLEEKFADLFALPSRERLMTKIFNAAHSIHLLGGGYINELWGANARLMELAAYFARKHDLVAYATGLGLQPLSVKNADKFSPSIRQFDQFDVRDIASYSVLEPLDISALSFTGDDYFAFPNSPIGHIVEREHPILHLCIHTELSENGVLTENLLLMLKQAISLFSTQYPATTIKFYEFRPGSDGVFFNQIHERFPQTEFISFENIWRDGLQFAPNDFCISSRFHFQVIAASLGIAGIALSWSDYYDNKFGSLQQMSDWPIAKPEISADEIAQLLVAPRTERHEGREQIIQAKQLLLTKLYNF</sequence>
<dbReference type="AlphaFoldDB" id="A0A542D542"/>
<dbReference type="EMBL" id="VISQ01000001">
    <property type="protein sequence ID" value="TVZ67672.1"/>
    <property type="molecule type" value="Genomic_DNA"/>
</dbReference>
<dbReference type="OrthoDB" id="8444043at2"/>
<evidence type="ECO:0000313" key="2">
    <source>
        <dbReference type="EMBL" id="TVZ67672.1"/>
    </source>
</evidence>
<dbReference type="GO" id="GO:0016740">
    <property type="term" value="F:transferase activity"/>
    <property type="evidence" value="ECO:0007669"/>
    <property type="project" value="UniProtKB-KW"/>
</dbReference>